<organism evidence="5 6">
    <name type="scientific">Alicyclobacillus dauci</name>
    <dbReference type="NCBI Taxonomy" id="1475485"/>
    <lineage>
        <taxon>Bacteria</taxon>
        <taxon>Bacillati</taxon>
        <taxon>Bacillota</taxon>
        <taxon>Bacilli</taxon>
        <taxon>Bacillales</taxon>
        <taxon>Alicyclobacillaceae</taxon>
        <taxon>Alicyclobacillus</taxon>
    </lineage>
</organism>
<name>A0ABY6Z3Q0_9BACL</name>
<dbReference type="RefSeq" id="WP_268044316.1">
    <property type="nucleotide sequence ID" value="NZ_CP104064.1"/>
</dbReference>
<keyword evidence="3" id="KW-0804">Transcription</keyword>
<dbReference type="CDD" id="cd01392">
    <property type="entry name" value="HTH_LacI"/>
    <property type="match status" value="1"/>
</dbReference>
<feature type="domain" description="HTH lacI-type" evidence="4">
    <location>
        <begin position="5"/>
        <end position="60"/>
    </location>
</feature>
<dbReference type="InterPro" id="IPR010982">
    <property type="entry name" value="Lambda_DNA-bd_dom_sf"/>
</dbReference>
<dbReference type="EMBL" id="CP104064">
    <property type="protein sequence ID" value="WAH36914.1"/>
    <property type="molecule type" value="Genomic_DNA"/>
</dbReference>
<dbReference type="SUPFAM" id="SSF53822">
    <property type="entry name" value="Periplasmic binding protein-like I"/>
    <property type="match status" value="1"/>
</dbReference>
<evidence type="ECO:0000259" key="4">
    <source>
        <dbReference type="PROSITE" id="PS50932"/>
    </source>
</evidence>
<evidence type="ECO:0000313" key="6">
    <source>
        <dbReference type="Proteomes" id="UP001164803"/>
    </source>
</evidence>
<reference evidence="5" key="1">
    <citation type="submission" date="2022-08" db="EMBL/GenBank/DDBJ databases">
        <title>Alicyclobacillus dauci DSM2870, complete genome.</title>
        <authorList>
            <person name="Wang Q."/>
            <person name="Cai R."/>
            <person name="Wang Z."/>
        </authorList>
    </citation>
    <scope>NUCLEOTIDE SEQUENCE</scope>
    <source>
        <strain evidence="5">DSM 28700</strain>
    </source>
</reference>
<keyword evidence="2" id="KW-0238">DNA-binding</keyword>
<dbReference type="Gene3D" id="1.10.260.40">
    <property type="entry name" value="lambda repressor-like DNA-binding domains"/>
    <property type="match status" value="1"/>
</dbReference>
<proteinExistence type="predicted"/>
<dbReference type="Pfam" id="PF00532">
    <property type="entry name" value="Peripla_BP_1"/>
    <property type="match status" value="1"/>
</dbReference>
<dbReference type="SUPFAM" id="SSF47413">
    <property type="entry name" value="lambda repressor-like DNA-binding domains"/>
    <property type="match status" value="1"/>
</dbReference>
<evidence type="ECO:0000313" key="5">
    <source>
        <dbReference type="EMBL" id="WAH36914.1"/>
    </source>
</evidence>
<dbReference type="InterPro" id="IPR001761">
    <property type="entry name" value="Peripla_BP/Lac1_sug-bd_dom"/>
</dbReference>
<dbReference type="Pfam" id="PF00356">
    <property type="entry name" value="LacI"/>
    <property type="match status" value="1"/>
</dbReference>
<dbReference type="PANTHER" id="PTHR30146">
    <property type="entry name" value="LACI-RELATED TRANSCRIPTIONAL REPRESSOR"/>
    <property type="match status" value="1"/>
</dbReference>
<dbReference type="Proteomes" id="UP001164803">
    <property type="component" value="Chromosome"/>
</dbReference>
<dbReference type="InterPro" id="IPR000843">
    <property type="entry name" value="HTH_LacI"/>
</dbReference>
<sequence>MKKRVKIHDVAERAGVSITTVSRYLNERYEAMSDATRQRIASVIEELGYRPNVLAQGLKGNRTRSIAAIVVNMGYPFCVGLIRSLNRVLSPAGYNLFVCETGGDRMRERDMIESVQAQGVDGMVLQTGGQNNDLLADIAKVMPVIFVDRYFDLPNVTNVITNNLDASRQMTDYLYRSGYKRILYVTEAEAGINTRKDRLAGYIEASGEAGVSPWVIKVDRGDQATFKDAAEALATPDLPWPRAVYTANGLLMMQLYRYVREKGFEVPTELGLATFDEPDWAGLVAPTLTCVRQPIDEMGEWTGRQLLAHLSKHLEPTGQSRLEVIESGLVIGGSTAHITQNVSGSASSNF</sequence>
<keyword evidence="6" id="KW-1185">Reference proteome</keyword>
<dbReference type="SMART" id="SM00354">
    <property type="entry name" value="HTH_LACI"/>
    <property type="match status" value="1"/>
</dbReference>
<evidence type="ECO:0000256" key="1">
    <source>
        <dbReference type="ARBA" id="ARBA00023015"/>
    </source>
</evidence>
<evidence type="ECO:0000256" key="2">
    <source>
        <dbReference type="ARBA" id="ARBA00023125"/>
    </source>
</evidence>
<gene>
    <name evidence="5" type="ORF">NZD86_22580</name>
</gene>
<dbReference type="Gene3D" id="3.40.50.2300">
    <property type="match status" value="2"/>
</dbReference>
<dbReference type="PROSITE" id="PS50932">
    <property type="entry name" value="HTH_LACI_2"/>
    <property type="match status" value="1"/>
</dbReference>
<dbReference type="InterPro" id="IPR028082">
    <property type="entry name" value="Peripla_BP_I"/>
</dbReference>
<evidence type="ECO:0000256" key="3">
    <source>
        <dbReference type="ARBA" id="ARBA00023163"/>
    </source>
</evidence>
<dbReference type="PROSITE" id="PS00356">
    <property type="entry name" value="HTH_LACI_1"/>
    <property type="match status" value="1"/>
</dbReference>
<protein>
    <submittedName>
        <fullName evidence="5">LacI family transcriptional regulator</fullName>
    </submittedName>
</protein>
<dbReference type="PANTHER" id="PTHR30146:SF145">
    <property type="entry name" value="RIBOSE OPERON REPRESSOR"/>
    <property type="match status" value="1"/>
</dbReference>
<accession>A0ABY6Z3Q0</accession>
<keyword evidence="1" id="KW-0805">Transcription regulation</keyword>